<name>A0A381PTF4_9ZZZZ</name>
<protein>
    <submittedName>
        <fullName evidence="1">Uncharacterized protein</fullName>
    </submittedName>
</protein>
<dbReference type="SUPFAM" id="SSF75169">
    <property type="entry name" value="DsrEFH-like"/>
    <property type="match status" value="1"/>
</dbReference>
<dbReference type="InterPro" id="IPR003787">
    <property type="entry name" value="Sulphur_relay_DsrE/F-like"/>
</dbReference>
<dbReference type="Gene3D" id="3.40.1260.10">
    <property type="entry name" value="DsrEFH-like"/>
    <property type="match status" value="1"/>
</dbReference>
<dbReference type="AlphaFoldDB" id="A0A381PTF4"/>
<accession>A0A381PTF4</accession>
<dbReference type="EMBL" id="UINC01001087">
    <property type="protein sequence ID" value="SUZ70331.1"/>
    <property type="molecule type" value="Genomic_DNA"/>
</dbReference>
<gene>
    <name evidence="1" type="ORF">METZ01_LOCUS23185</name>
</gene>
<reference evidence="1" key="1">
    <citation type="submission" date="2018-05" db="EMBL/GenBank/DDBJ databases">
        <authorList>
            <person name="Lanie J.A."/>
            <person name="Ng W.-L."/>
            <person name="Kazmierczak K.M."/>
            <person name="Andrzejewski T.M."/>
            <person name="Davidsen T.M."/>
            <person name="Wayne K.J."/>
            <person name="Tettelin H."/>
            <person name="Glass J.I."/>
            <person name="Rusch D."/>
            <person name="Podicherti R."/>
            <person name="Tsui H.-C.T."/>
            <person name="Winkler M.E."/>
        </authorList>
    </citation>
    <scope>NUCLEOTIDE SEQUENCE</scope>
</reference>
<evidence type="ECO:0000313" key="1">
    <source>
        <dbReference type="EMBL" id="SUZ70331.1"/>
    </source>
</evidence>
<proteinExistence type="predicted"/>
<dbReference type="Pfam" id="PF02635">
    <property type="entry name" value="DsrE"/>
    <property type="match status" value="1"/>
</dbReference>
<organism evidence="1">
    <name type="scientific">marine metagenome</name>
    <dbReference type="NCBI Taxonomy" id="408172"/>
    <lineage>
        <taxon>unclassified sequences</taxon>
        <taxon>metagenomes</taxon>
        <taxon>ecological metagenomes</taxon>
    </lineage>
</organism>
<sequence length="110" mass="12286">MTTFVCINNLSDLSNDLESPKIFVKERLSGEKISGLFFYSNAVNEFLNEARLTEWLDYSLSEGISVYACRNSLIKRNISEKIDPLIKVVGLGQLIEGVLNNNKTIVIGSL</sequence>
<dbReference type="InterPro" id="IPR027396">
    <property type="entry name" value="DsrEFH-like"/>
</dbReference>